<dbReference type="PANTHER" id="PTHR46919">
    <property type="entry name" value="ZINC FINGER, C3HC4 TYPE (RING FINGER) FAMILY PROTEIN"/>
    <property type="match status" value="1"/>
</dbReference>
<dbReference type="InterPro" id="IPR036890">
    <property type="entry name" value="HATPase_C_sf"/>
</dbReference>
<dbReference type="Gene3D" id="3.30.565.10">
    <property type="entry name" value="Histidine kinase-like ATPase, C-terminal domain"/>
    <property type="match status" value="2"/>
</dbReference>
<evidence type="ECO:0000256" key="1">
    <source>
        <dbReference type="SAM" id="MobiDB-lite"/>
    </source>
</evidence>
<dbReference type="RefSeq" id="XP_022329652.1">
    <property type="nucleotide sequence ID" value="XM_022473944.1"/>
</dbReference>
<sequence length="4344" mass="502594">MASFEEGNGGSLEDVDKNQEDSDSDYEGISKPPILRQLKNILAQYPDGSQIIRELVQNAEDAGARTFKIFYKDGYCEPNPGSSDSRYAKYFRTPALCVHNDGVFTEQDWKGIKSIYTSVKEKDALKVGRFGLGFKSIFHITDSPIIISGDKLLIINPLEKAHRVCHNIPFWKLKTAKYKKAWPLLKRTLGLDGEGLFEFNESAIDNHHYPKTLFWFPIRQKESELSHKLYTTDQMRELFESFEEEAETILLFLKSVNLISIYDTQFQKKFEVQMKGIANEDITDKREHIKNKVTSTAIPIDSIWSQYKAVLITWKPEEPQTVQEWLIVNYFQGESDMSKMMSTLAHDEELGYAPYVGVAFPLNGVEGKTFKGHVFCFLPLPIEPDGKSLTNLPVHVNGFFALDSNRRHMLWATRDQHEADDNRLVWNKLVISELLSVAYVRLVEFLLDDSAISSEVVYLSLPDAKNIDDKWSILLQPVYTEIFRLNLFQTENRRQLSLHDALFFMFDDKKKITLEIQDTLWHVLTKYSENVIRLPHHLQLALNRKDLLPKGTKPQNINAKLICSFLKEDSRYQLFTSTQKLHILQYLWDNAAVHTFNDLYLLPTNDPKTCSSLNSTDKPIYICLNGEEKMFPQIQNKLVSFIPEDLKPYLAKLAESGVYGIRSFCSSDFAPLLKESIDKQSIKKGIERDQRSFDLTWISEVWRYISDHEELIESVQHLCILPETEKDNNTRIIRLHKLEGLYMLARQGSNFLSEYLCEVLQSFGVTILSTLPGYLPHSSVERYICFPTVSGVCEVLEKALKQTNEKQSLIDSFEKLSIQARKSFAIFLSQAVDFDTHVASFLKKLKMFPVIPEKNNTSPSSLNVVMDMTPHNCTEYPIPFPYPLIDGDFEGAKLVFGLGFCRLENDQLMLDILNKINSQDVYNDKETDAFMEYFLTKIEHSTDEQRKIASTISFLHSKDGVRRRPGELFELTEDMLMLFYREDDKFPRDHEYAKMHVNKLKRLGLKSSRDISLEDLMQTLNILTKMNDDVHAHQMILKVRAFEKFVNQFIGNADMREEKIQLLLKNMRSSCWMTKKVKRPKHYPPNMQWYSEGENVKTPYEMFHPDYEMLVGSVKMIAESTLNRHILDELLHKKPTFEEVLDQLLHLSTSYKDCTMHSEFLHNLREIYDFLAGETENNSLLNIDSYKESSILWTGKVFAKPKKVFIENISDATELSLEPYMYKLQAETKVHETLFRRLGCLLKLKAEDLLNILDVIKDCQRSPGILATTSKHNLLVVEGILNILEDLYNQSGLSDAEKERILFPVEIHGNCFELLPAKECTYIDCRRDMDETEEEEDLKYVHHKIRSSVAENLGVPSLTRRIVETKGVEDIPWGQKEELTDRLKNLIEEYADGSSVLKEMLQNADDAGATCLRILYDERRNENAQDRLIDKGMVECQGPAIWVYNDAKFSKDDFENIIKLGAGTKESDLTKIGKFGLGFCSVYNITDMPSILSGESLVILDPRMIHLGKALKNNNPGLRFKISDSKTRHRLKNQIRPFNGVFDCDFENEFTSYEGTLFRLPLRTAKQADETKNLISPRQYTREDVTRLIKKFIEHAGNLVLFLQNVSKIEFLHWPQQASEAHLFYRILRSPKKAESRDESKNVLRLGNTLLDSPNRNPVQKKENIIVSINLYNVDLIYRMFGRNVTNLSCETEWLIFWQIGTVSSNVPKANAKKNVIVGGTASPLIKFLQTKGREDESTELPLGFYSTGHVFCFLPLPQESFCPVHVNGYFAVEASRRRLVTNHADNVHSEGAEWNKFLLKTVVCESYIKMLENMPIDSSQINCYDLWPFLGQDDMMNVLVISFYENVVSSSHDLFYSGESQRYSFKECVFLDPALRYEMGPSVGSKAMECFLEYNSYEPQRHAMDLPEDVYKQIQKIPMCIPLYNEHLCDQKTFFLSIFIPSVSKNFWDKWTKERNKLIMKALEIENEELRRKIKETPCIPTKPHGKLRKPSDLVYPDAFNTGFCISHLFSEEDERFPSEDFSTTNVVKHLKELGMMIDTLSDELVIDRVKSIPRLSTRSDKMEIRCKLLLQYLEQKLDCHVHIQNAVQNIKFLPVLQKPSNWPFTWFSGESRRFESGKKLCLKQCKNIVGCVRPIANLDYKVPHRVVKYLGLQDTRDIEEKDVINQFEEMTKISIDHLSEQVWKIFDEVYGFLDRATSSNLSFFKDKRCILVKSGGLVKPSSCALELNRDFAPFLFKIDERWIPYGRFLKNIGVEENFSVQYLVQTMKTMNLKESEKSNHIHTIVNLLNMLSCSRRRVEFSSSCVLEEILLPDHEGFMRKPAELCIDDGRKIAENDNILFVNKELNTWTTSLFNIKSKSAQFIKRFAGAMSFGQSEALVTRLKGILEDCPYTVSILNELIQNADDAGATEIHFVHDQRFHPVGSLFDKSLEETQGPSLVVFNNSCFTKNDIDGISRLGEGSKRSDPMATGQFGIGFNAVYRITDVPSFLTIGETVPNGGALVMFDPHCNYVPLATPQSPGMMIEDIKMIERDFPDMYNAYLTNKISGSKGTWFRFPLRTESMAKQSKIRPKCVTNGDLEKCFKSLEKDIPKSLIFLANVIKISLSVITDDGTMEQIATVTSDRDPTVQEKLTEFYRNAKKHTESLRSAEIPLGQEKGVSIQYTQKLDITTNEKKCQELWSVSHVCGTFASGDVEPILIEGFRNKEIALSPRAGVAYQITTYPDIEASTAFNFLPLPIQTKLPVHVNGHFAVDSARINIFEKRKGENIKEIWNDFLIGQVIPFAYMELICYLRDHLFESTEMDIVNKLYVYNNAFPILENVENTRWKMLIEKFYQAALAMKMKIFPIFFHTDVGNTLSETQYFLAGEVKSRIPGGQVSFLTLTNDNHDFSPYFMPFESNCLPNPETEDRWNHTILIESDLANILKSLGLKLLDVSAEVAKSVQKSLDKRDSPPYLQQIHIIDFLRSWNTKAEDKCLVSRVGVQVSETILKDIRTVETILTLCFGSGMDKYLKNLEGIPLCVQSDNKLQVFSKDKKLYVSQFFDLLPNAADKFLHKDFVKIFSIKFKEVESFLLPLNIEIFAELLEHDPTLLRFKNNVPMANCELDTEWFLRFWEFLSTLPQRIVIEETDRHFGSWCFIPAMNKGQWTLYPFKLRFAILETKSFVDDESFTDRNRIAKILSSLYIPSPFMELIGQSYQLRELVKKICASLHSPHGLLECLLLHRNEYNISVDDANALLVFLYHKVHDKMNEVRNKFKGLVLYESYDGTLTSLDSNEHIIAMASNSVPEQGLWSLSKHCKLTIIKANPLLHELYGCFSVRNIDSVIFYKDYFLQNPQCFNHETLMKHIEFINDTKLFQRGGDKMSILLRNCPFVKNTVTKRLQKVCEFVTPYLRLSRRMCTEEQLLPLEPFRDDKWKDFLVHAGLKCTISQEMLLQFAKRIEQRETIRAESHSQLASDSKLLIAEILKIPELHTKRRFLHQLRTIEFLIPTKVEKPYTQIVGSFRGNKSLISFENSVYVESKLMVWSTCKILPDIKWSTNLNWKSVAEILLIRQTPDIVDVISHVHKLCYNLDSVVKKDKRHLLLADGCELHSFMEKIYSKLKTLASNENMREMKKGFTETPLFYNKEQNCFLRWDQIVLELRREEEISNYLCRGSEIYGAHFEFFRELGVTNDVCLFHYARVLCQLKSLVKDRTLIGDELLVCRKAMDGLLTSIDKTSPMGSSQEPKYEKLNEFESIYLPTDTNKLEKSTSLTIIDVEKLGERLKNVQCEQIQYVKNAHVSSFHYKKLLKLPKDFQPKCVSQLVKEVVRRVDRCNSSEVIKNLNKLFRKKEFIDGISAILSKTDAISQSQKDKYLEMFSELRFQQVSNLKTILVWQSNNVEIEGTEALQEVFFDKDDSLVYLKIDNNLFSRNRHVRDLAFSGIVQCTNGRANHHRAEITRLLECEDVEEIKDVLKNLKVSFESKWEPELGSYVPQDLYDYLELSIQDLKPGEIVALEVLNPGLDDVTEYAYIYVKVIKKIDDYMFPMYEIDNGTDICDESAYKLYRIVPSDDAGSSRALEVHSDLKGEIYHHRKDIIFEEIKITLIKAWWCYRYDFKRIRIRMLLNWHPDKHPNKLLATEVTQYILEIIRRLKQGEFKEIAEQFSENYYSRHRRNGNNSFRYGGNNSTHAQPMNEDDDEWMEGFFYRRRHRRRRRGGTKSTEKPPNPQPQVGQMWFRQSKYNMKAALMDRKNCPASDSEKGMNWICYKCHMAIEACLRSLIFCQDANKDNQKNHDLVSLSYQVSIPKLTDLCREFQSQVCSNPDWMIFPSWNSVPGDRFTSDQVEAACRIAQQIVDLCDEQWNA</sequence>
<dbReference type="PANTHER" id="PTHR46919:SF2">
    <property type="entry name" value="SACSIN"/>
    <property type="match status" value="1"/>
</dbReference>
<keyword evidence="3" id="KW-1185">Reference proteome</keyword>
<feature type="domain" description="Sacsin/Nov" evidence="2">
    <location>
        <begin position="2378"/>
        <end position="2613"/>
    </location>
</feature>
<accession>A0A8B8DN98</accession>
<organism evidence="3 4">
    <name type="scientific">Crassostrea virginica</name>
    <name type="common">Eastern oyster</name>
    <dbReference type="NCBI Taxonomy" id="6565"/>
    <lineage>
        <taxon>Eukaryota</taxon>
        <taxon>Metazoa</taxon>
        <taxon>Spiralia</taxon>
        <taxon>Lophotrochozoa</taxon>
        <taxon>Mollusca</taxon>
        <taxon>Bivalvia</taxon>
        <taxon>Autobranchia</taxon>
        <taxon>Pteriomorphia</taxon>
        <taxon>Ostreida</taxon>
        <taxon>Ostreoidea</taxon>
        <taxon>Ostreidae</taxon>
        <taxon>Crassostrea</taxon>
    </lineage>
</organism>
<dbReference type="SUPFAM" id="SSF55874">
    <property type="entry name" value="ATPase domain of HSP90 chaperone/DNA topoisomerase II/histidine kinase"/>
    <property type="match status" value="3"/>
</dbReference>
<dbReference type="KEGG" id="cvn:111128359"/>
<dbReference type="NCBIfam" id="NF047352">
    <property type="entry name" value="P_loop_sacsin"/>
    <property type="match status" value="3"/>
</dbReference>
<gene>
    <name evidence="4" type="primary">LOC111128359</name>
</gene>
<evidence type="ECO:0000259" key="2">
    <source>
        <dbReference type="Pfam" id="PF25794"/>
    </source>
</evidence>
<dbReference type="OrthoDB" id="6140196at2759"/>
<dbReference type="Gene3D" id="1.10.287.110">
    <property type="entry name" value="DnaJ domain"/>
    <property type="match status" value="1"/>
</dbReference>
<dbReference type="Pfam" id="PF25794">
    <property type="entry name" value="SACS"/>
    <property type="match status" value="3"/>
</dbReference>
<feature type="domain" description="Sacsin/Nov" evidence="2">
    <location>
        <begin position="1376"/>
        <end position="1622"/>
    </location>
</feature>
<proteinExistence type="predicted"/>
<evidence type="ECO:0000313" key="3">
    <source>
        <dbReference type="Proteomes" id="UP000694844"/>
    </source>
</evidence>
<evidence type="ECO:0000313" key="4">
    <source>
        <dbReference type="RefSeq" id="XP_022329652.1"/>
    </source>
</evidence>
<dbReference type="SUPFAM" id="SSF81593">
    <property type="entry name" value="Nucleotidyltransferase substrate binding subunit/domain"/>
    <property type="match status" value="1"/>
</dbReference>
<name>A0A8B8DN98_CRAVI</name>
<protein>
    <submittedName>
        <fullName evidence="4">Sacsin-like</fullName>
    </submittedName>
</protein>
<dbReference type="InterPro" id="IPR058210">
    <property type="entry name" value="SACS/Nov_dom"/>
</dbReference>
<feature type="region of interest" description="Disordered" evidence="1">
    <location>
        <begin position="4191"/>
        <end position="4212"/>
    </location>
</feature>
<feature type="domain" description="Sacsin/Nov" evidence="2">
    <location>
        <begin position="32"/>
        <end position="268"/>
    </location>
</feature>
<dbReference type="GeneID" id="111128359"/>
<dbReference type="InterPro" id="IPR036869">
    <property type="entry name" value="J_dom_sf"/>
</dbReference>
<feature type="region of interest" description="Disordered" evidence="1">
    <location>
        <begin position="1"/>
        <end position="30"/>
    </location>
</feature>
<reference evidence="4" key="1">
    <citation type="submission" date="2025-08" db="UniProtKB">
        <authorList>
            <consortium name="RefSeq"/>
        </authorList>
    </citation>
    <scope>IDENTIFICATION</scope>
    <source>
        <tissue evidence="4">Whole sample</tissue>
    </source>
</reference>
<dbReference type="Proteomes" id="UP000694844">
    <property type="component" value="Chromosome 4"/>
</dbReference>
<dbReference type="Gene3D" id="1.20.120.330">
    <property type="entry name" value="Nucleotidyltransferases domain 2"/>
    <property type="match status" value="1"/>
</dbReference>